<dbReference type="HOGENOM" id="CLU_019824_4_0_4"/>
<evidence type="ECO:0000256" key="4">
    <source>
        <dbReference type="ARBA" id="ARBA00022692"/>
    </source>
</evidence>
<comment type="subunit">
    <text evidence="7">The complex comprises the extracytoplasmic solute receptor protein and the two transmembrane proteins.</text>
</comment>
<reference evidence="9 10" key="1">
    <citation type="journal article" date="2006" name="Nat. Biotechnol.">
        <title>Complete genome of the mutualistic, N2-fixing grass endophyte Azoarcus sp. strain BH72.</title>
        <authorList>
            <person name="Krause A."/>
            <person name="Ramakumar A."/>
            <person name="Bartels D."/>
            <person name="Battistoni F."/>
            <person name="Bekel T."/>
            <person name="Boch J."/>
            <person name="Boehm M."/>
            <person name="Friedrich F."/>
            <person name="Hurek T."/>
            <person name="Krause L."/>
            <person name="Linke B."/>
            <person name="McHardy A.C."/>
            <person name="Sarkar A."/>
            <person name="Schneiker S."/>
            <person name="Syed A.A."/>
            <person name="Thauer R."/>
            <person name="Vorhoelter F.-J."/>
            <person name="Weidner S."/>
            <person name="Puehler A."/>
            <person name="Reinhold-Hurek B."/>
            <person name="Kaiser O."/>
            <person name="Goesmann A."/>
        </authorList>
    </citation>
    <scope>NUCLEOTIDE SEQUENCE [LARGE SCALE GENOMIC DNA]</scope>
    <source>
        <strain evidence="9 10">BH72</strain>
    </source>
</reference>
<gene>
    <name evidence="9" type="primary">dctM5</name>
    <name evidence="9" type="ordered locus">azo2519</name>
</gene>
<comment type="function">
    <text evidence="7">Part of the tripartite ATP-independent periplasmic (TRAP) transport system.</text>
</comment>
<evidence type="ECO:0000256" key="7">
    <source>
        <dbReference type="RuleBase" id="RU369079"/>
    </source>
</evidence>
<dbReference type="InterPro" id="IPR004681">
    <property type="entry name" value="TRAP_DctM"/>
</dbReference>
<keyword evidence="2" id="KW-1003">Cell membrane</keyword>
<dbReference type="Proteomes" id="UP000002588">
    <property type="component" value="Chromosome"/>
</dbReference>
<dbReference type="GO" id="GO:0005886">
    <property type="term" value="C:plasma membrane"/>
    <property type="evidence" value="ECO:0007669"/>
    <property type="project" value="UniProtKB-SubCell"/>
</dbReference>
<comment type="similarity">
    <text evidence="7">Belongs to the TRAP transporter large permease family.</text>
</comment>
<comment type="subcellular location">
    <subcellularLocation>
        <location evidence="1 7">Cell inner membrane</location>
        <topology evidence="1 7">Multi-pass membrane protein</topology>
    </subcellularLocation>
</comment>
<keyword evidence="10" id="KW-1185">Reference proteome</keyword>
<dbReference type="KEGG" id="azo:azo2519"/>
<feature type="transmembrane region" description="Helical" evidence="7">
    <location>
        <begin position="219"/>
        <end position="240"/>
    </location>
</feature>
<feature type="transmembrane region" description="Helical" evidence="7">
    <location>
        <begin position="59"/>
        <end position="80"/>
    </location>
</feature>
<evidence type="ECO:0000256" key="6">
    <source>
        <dbReference type="ARBA" id="ARBA00023136"/>
    </source>
</evidence>
<feature type="transmembrane region" description="Helical" evidence="7">
    <location>
        <begin position="141"/>
        <end position="167"/>
    </location>
</feature>
<organism evidence="9 10">
    <name type="scientific">Azoarcus sp. (strain BH72)</name>
    <dbReference type="NCBI Taxonomy" id="418699"/>
    <lineage>
        <taxon>Bacteria</taxon>
        <taxon>Pseudomonadati</taxon>
        <taxon>Pseudomonadota</taxon>
        <taxon>Betaproteobacteria</taxon>
        <taxon>Rhodocyclales</taxon>
        <taxon>Zoogloeaceae</taxon>
        <taxon>Azoarcus</taxon>
    </lineage>
</organism>
<dbReference type="Pfam" id="PF06808">
    <property type="entry name" value="DctM"/>
    <property type="match status" value="1"/>
</dbReference>
<feature type="transmembrane region" description="Helical" evidence="7">
    <location>
        <begin position="275"/>
        <end position="296"/>
    </location>
</feature>
<keyword evidence="4 7" id="KW-0812">Transmembrane</keyword>
<dbReference type="InterPro" id="IPR010656">
    <property type="entry name" value="DctM"/>
</dbReference>
<dbReference type="PANTHER" id="PTHR33362">
    <property type="entry name" value="SIALIC ACID TRAP TRANSPORTER PERMEASE PROTEIN SIAT-RELATED"/>
    <property type="match status" value="1"/>
</dbReference>
<feature type="transmembrane region" description="Helical" evidence="7">
    <location>
        <begin position="369"/>
        <end position="399"/>
    </location>
</feature>
<dbReference type="STRING" id="62928.azo2519"/>
<feature type="transmembrane region" description="Helical" evidence="7">
    <location>
        <begin position="316"/>
        <end position="334"/>
    </location>
</feature>
<keyword evidence="5 7" id="KW-1133">Transmembrane helix</keyword>
<evidence type="ECO:0000256" key="3">
    <source>
        <dbReference type="ARBA" id="ARBA00022519"/>
    </source>
</evidence>
<dbReference type="GO" id="GO:0022857">
    <property type="term" value="F:transmembrane transporter activity"/>
    <property type="evidence" value="ECO:0007669"/>
    <property type="project" value="UniProtKB-UniRule"/>
</dbReference>
<keyword evidence="7" id="KW-0813">Transport</keyword>
<keyword evidence="6 7" id="KW-0472">Membrane</keyword>
<feature type="transmembrane region" description="Helical" evidence="7">
    <location>
        <begin position="420"/>
        <end position="440"/>
    </location>
</feature>
<dbReference type="PIRSF" id="PIRSF006066">
    <property type="entry name" value="HI0050"/>
    <property type="match status" value="1"/>
</dbReference>
<evidence type="ECO:0000313" key="10">
    <source>
        <dbReference type="Proteomes" id="UP000002588"/>
    </source>
</evidence>
<feature type="transmembrane region" description="Helical" evidence="7">
    <location>
        <begin position="100"/>
        <end position="129"/>
    </location>
</feature>
<dbReference type="eggNOG" id="COG1593">
    <property type="taxonomic scope" value="Bacteria"/>
</dbReference>
<feature type="transmembrane region" description="Helical" evidence="7">
    <location>
        <begin position="173"/>
        <end position="198"/>
    </location>
</feature>
<dbReference type="NCBIfam" id="TIGR00786">
    <property type="entry name" value="dctM"/>
    <property type="match status" value="1"/>
</dbReference>
<evidence type="ECO:0000256" key="5">
    <source>
        <dbReference type="ARBA" id="ARBA00022989"/>
    </source>
</evidence>
<evidence type="ECO:0000256" key="2">
    <source>
        <dbReference type="ARBA" id="ARBA00022475"/>
    </source>
</evidence>
<proteinExistence type="inferred from homology"/>
<accession>A1K8I1</accession>
<name>A1K8I1_AZOSB</name>
<dbReference type="EMBL" id="AM406670">
    <property type="protein sequence ID" value="CAL95136.1"/>
    <property type="molecule type" value="Genomic_DNA"/>
</dbReference>
<dbReference type="RefSeq" id="WP_011766246.1">
    <property type="nucleotide sequence ID" value="NC_008702.1"/>
</dbReference>
<evidence type="ECO:0000259" key="8">
    <source>
        <dbReference type="Pfam" id="PF06808"/>
    </source>
</evidence>
<keyword evidence="3 7" id="KW-0997">Cell inner membrane</keyword>
<protein>
    <recommendedName>
        <fullName evidence="7">TRAP transporter large permease protein</fullName>
    </recommendedName>
</protein>
<dbReference type="PANTHER" id="PTHR33362:SF5">
    <property type="entry name" value="C4-DICARBOXYLATE TRAP TRANSPORTER LARGE PERMEASE PROTEIN DCTM"/>
    <property type="match status" value="1"/>
</dbReference>
<feature type="transmembrane region" description="Helical" evidence="7">
    <location>
        <begin position="341"/>
        <end position="363"/>
    </location>
</feature>
<dbReference type="AlphaFoldDB" id="A1K8I1"/>
<feature type="domain" description="TRAP C4-dicarboxylate transport system permease DctM subunit" evidence="8">
    <location>
        <begin position="12"/>
        <end position="431"/>
    </location>
</feature>
<feature type="transmembrane region" description="Helical" evidence="7">
    <location>
        <begin position="20"/>
        <end position="39"/>
    </location>
</feature>
<evidence type="ECO:0000256" key="1">
    <source>
        <dbReference type="ARBA" id="ARBA00004429"/>
    </source>
</evidence>
<sequence length="441" mass="46443">MTGTTIGLTMGVVMMGMLALRVQIGIAMFLTGAIGYVWVSGWDPLLAYLKNAPYGRFSLYDLSVVPLFLLMGQFATHGGLSRALFKAGNAFIGHWKGGMAMAGVASCAGFGAICGSSLATAATMSHVVLPELKRHQYKPGLATGSLAAGGTLGILIPPSVPLVIYAILAEQNIAKLFLAAFVPGILAAIGYMVVIAIVTRLDPEAGGPGTPKHSWRERISTVIDTWPVLLIFTVVIGGIYSGLFTPTEAAAVGVIATGIAAWKSGGLKGEGLMQCIYGTATGTGMMFLILLGADMLNSFMAVSQMPAEAAAWVESMGFGPFTVLFAIIVIYLLLGCVMDSLSMILLTVPIFLPIILGMDYFGLGLEEKAIWFGMVALVVMEIGLITPPVGMNVYIISGVAKDIPMATIFRGVMPFLASDIARIFMLVFFPSISLVALRVFS</sequence>
<evidence type="ECO:0000313" key="9">
    <source>
        <dbReference type="EMBL" id="CAL95136.1"/>
    </source>
</evidence>